<evidence type="ECO:0000259" key="4">
    <source>
        <dbReference type="Pfam" id="PF01557"/>
    </source>
</evidence>
<dbReference type="STRING" id="1777141.AWB80_07621"/>
<dbReference type="GO" id="GO:0044281">
    <property type="term" value="P:small molecule metabolic process"/>
    <property type="evidence" value="ECO:0007669"/>
    <property type="project" value="UniProtKB-ARBA"/>
</dbReference>
<organism evidence="5 6">
    <name type="scientific">Caballeronia pedi</name>
    <dbReference type="NCBI Taxonomy" id="1777141"/>
    <lineage>
        <taxon>Bacteria</taxon>
        <taxon>Pseudomonadati</taxon>
        <taxon>Pseudomonadota</taxon>
        <taxon>Betaproteobacteria</taxon>
        <taxon>Burkholderiales</taxon>
        <taxon>Burkholderiaceae</taxon>
        <taxon>Caballeronia</taxon>
    </lineage>
</organism>
<dbReference type="Gene3D" id="3.90.850.10">
    <property type="entry name" value="Fumarylacetoacetase-like, C-terminal domain"/>
    <property type="match status" value="1"/>
</dbReference>
<dbReference type="InterPro" id="IPR011234">
    <property type="entry name" value="Fumarylacetoacetase-like_C"/>
</dbReference>
<evidence type="ECO:0000313" key="6">
    <source>
        <dbReference type="Proteomes" id="UP000054911"/>
    </source>
</evidence>
<name>A0A158DX31_9BURK</name>
<comment type="similarity">
    <text evidence="2">Belongs to the FAH family.</text>
</comment>
<dbReference type="OrthoDB" id="8582489at2"/>
<keyword evidence="6" id="KW-1185">Reference proteome</keyword>
<evidence type="ECO:0000313" key="5">
    <source>
        <dbReference type="EMBL" id="SAK99162.1"/>
    </source>
</evidence>
<dbReference type="Pfam" id="PF01557">
    <property type="entry name" value="FAA_hydrolase"/>
    <property type="match status" value="1"/>
</dbReference>
<protein>
    <submittedName>
        <fullName evidence="5">4-hydroxyphenylacetate degradation bifunctional isomerase/decarboxylase subunit HpaG2</fullName>
    </submittedName>
</protein>
<dbReference type="InterPro" id="IPR051121">
    <property type="entry name" value="FAH"/>
</dbReference>
<keyword evidence="5" id="KW-0413">Isomerase</keyword>
<dbReference type="EMBL" id="FCOE02000052">
    <property type="protein sequence ID" value="SAK99162.1"/>
    <property type="molecule type" value="Genomic_DNA"/>
</dbReference>
<dbReference type="RefSeq" id="WP_061179818.1">
    <property type="nucleotide sequence ID" value="NZ_FCOE02000052.1"/>
</dbReference>
<reference evidence="5" key="1">
    <citation type="submission" date="2016-01" db="EMBL/GenBank/DDBJ databases">
        <authorList>
            <person name="Peeters C."/>
        </authorList>
    </citation>
    <scope>NUCLEOTIDE SEQUENCE [LARGE SCALE GENOMIC DNA]</scope>
    <source>
        <strain evidence="5">LMG 29323</strain>
    </source>
</reference>
<dbReference type="AlphaFoldDB" id="A0A158DX31"/>
<feature type="domain" description="Fumarylacetoacetase-like C-terminal" evidence="4">
    <location>
        <begin position="79"/>
        <end position="282"/>
    </location>
</feature>
<dbReference type="GO" id="GO:0016853">
    <property type="term" value="F:isomerase activity"/>
    <property type="evidence" value="ECO:0007669"/>
    <property type="project" value="UniProtKB-KW"/>
</dbReference>
<dbReference type="Proteomes" id="UP000054911">
    <property type="component" value="Unassembled WGS sequence"/>
</dbReference>
<keyword evidence="3" id="KW-0479">Metal-binding</keyword>
<evidence type="ECO:0000256" key="3">
    <source>
        <dbReference type="ARBA" id="ARBA00022723"/>
    </source>
</evidence>
<evidence type="ECO:0000256" key="2">
    <source>
        <dbReference type="ARBA" id="ARBA00010211"/>
    </source>
</evidence>
<comment type="caution">
    <text evidence="5">The sequence shown here is derived from an EMBL/GenBank/DDBJ whole genome shotgun (WGS) entry which is preliminary data.</text>
</comment>
<gene>
    <name evidence="5" type="ORF">AWB80_07621</name>
</gene>
<sequence length="285" mass="30889">MKICRFNENRLGVVEGDVVRDVTAALDALPASRYPFPSHDVLIANLAQIRTIAAELAPHARIFALADVVLRTPVANPGKIIAAPVNYRKHLKEVLDDPHLHHDNQINHIQRAGLFLKATSSVVGAGEGVALRHLERRNDHEVELAVVIGKTAANVSKQRALEHVAGYCIGLDITIRGPEERSFRKSPDTYTVLGPWLVTRDEIDDPGALDFSISVNGELRQQSNTSELILGVPELIEFASSFYALQPGDVIITGTPEGVASIRPGDVMAAQIEGIGSMRVDVRGA</sequence>
<dbReference type="PANTHER" id="PTHR42796">
    <property type="entry name" value="FUMARYLACETOACETATE HYDROLASE DOMAIN-CONTAINING PROTEIN 2A-RELATED"/>
    <property type="match status" value="1"/>
</dbReference>
<proteinExistence type="inferred from homology"/>
<dbReference type="SUPFAM" id="SSF56529">
    <property type="entry name" value="FAH"/>
    <property type="match status" value="1"/>
</dbReference>
<accession>A0A158DX31</accession>
<dbReference type="PANTHER" id="PTHR42796:SF4">
    <property type="entry name" value="FUMARYLACETOACETATE HYDROLASE DOMAIN-CONTAINING PROTEIN 2A"/>
    <property type="match status" value="1"/>
</dbReference>
<dbReference type="GO" id="GO:0046872">
    <property type="term" value="F:metal ion binding"/>
    <property type="evidence" value="ECO:0007669"/>
    <property type="project" value="UniProtKB-KW"/>
</dbReference>
<dbReference type="InterPro" id="IPR036663">
    <property type="entry name" value="Fumarylacetoacetase_C_sf"/>
</dbReference>
<comment type="cofactor">
    <cofactor evidence="1">
        <name>Mg(2+)</name>
        <dbReference type="ChEBI" id="CHEBI:18420"/>
    </cofactor>
</comment>
<evidence type="ECO:0000256" key="1">
    <source>
        <dbReference type="ARBA" id="ARBA00001946"/>
    </source>
</evidence>